<dbReference type="Proteomes" id="UP001159363">
    <property type="component" value="Chromosome 12"/>
</dbReference>
<comment type="similarity">
    <text evidence="1">Belongs to the DCC1 family.</text>
</comment>
<evidence type="ECO:0000313" key="6">
    <source>
        <dbReference type="EMBL" id="KAJ8869660.1"/>
    </source>
</evidence>
<keyword evidence="7" id="KW-1185">Reference proteome</keyword>
<feature type="region of interest" description="Disordered" evidence="4">
    <location>
        <begin position="403"/>
        <end position="424"/>
    </location>
</feature>
<proteinExistence type="inferred from homology"/>
<accession>A0ABQ9GB66</accession>
<dbReference type="PANTHER" id="PTHR13395:SF6">
    <property type="entry name" value="SISTER CHROMATID COHESION PROTEIN DCC1"/>
    <property type="match status" value="1"/>
</dbReference>
<evidence type="ECO:0000256" key="1">
    <source>
        <dbReference type="ARBA" id="ARBA00007017"/>
    </source>
</evidence>
<protein>
    <recommendedName>
        <fullName evidence="2">Sister chromatid cohesion protein DCC1</fullName>
    </recommendedName>
</protein>
<evidence type="ECO:0000313" key="7">
    <source>
        <dbReference type="Proteomes" id="UP001159363"/>
    </source>
</evidence>
<reference evidence="6 7" key="1">
    <citation type="submission" date="2023-02" db="EMBL/GenBank/DDBJ databases">
        <title>LHISI_Scaffold_Assembly.</title>
        <authorList>
            <person name="Stuart O.P."/>
            <person name="Cleave R."/>
            <person name="Magrath M.J.L."/>
            <person name="Mikheyev A.S."/>
        </authorList>
    </citation>
    <scope>NUCLEOTIDE SEQUENCE [LARGE SCALE GENOMIC DNA]</scope>
    <source>
        <strain evidence="6">Daus_M_001</strain>
        <tissue evidence="6">Leg muscle</tissue>
    </source>
</reference>
<dbReference type="EMBL" id="JARBHB010000013">
    <property type="protein sequence ID" value="KAJ8869660.1"/>
    <property type="molecule type" value="Genomic_DNA"/>
</dbReference>
<feature type="compositionally biased region" description="Basic and acidic residues" evidence="4">
    <location>
        <begin position="187"/>
        <end position="205"/>
    </location>
</feature>
<feature type="domain" description="DUF4817" evidence="5">
    <location>
        <begin position="293"/>
        <end position="339"/>
    </location>
</feature>
<keyword evidence="3" id="KW-0235">DNA replication</keyword>
<evidence type="ECO:0000256" key="2">
    <source>
        <dbReference type="ARBA" id="ARBA00017682"/>
    </source>
</evidence>
<name>A0ABQ9GB66_9NEOP</name>
<dbReference type="Pfam" id="PF16087">
    <property type="entry name" value="DUF4817"/>
    <property type="match status" value="1"/>
</dbReference>
<dbReference type="Pfam" id="PF09724">
    <property type="entry name" value="Dcc1"/>
    <property type="match status" value="2"/>
</dbReference>
<sequence length="424" mass="48426">MSAVLLQQMLEMHWNYDNQCLVHQIFHLVYYKHMNNLSLSRAVWLVLWQVVGVFHKYLELHRCKPRLQKLQRLLDESRYCGPEHEEDLQQSGVRMYNLAELLAVVQASEEELTAGLQEMLACEIDGAWRVLDHEYLFRVVSHILNLVDENSWPLSAVPRGETISTLSNLVPEYVLAQCFDWYTEPTEDNHHGEEERVRKREREKNAAPTPLWPAVTGTVRDNHLQLVLGVVAELPALQASHFTSDSAFGSQHSPTILTRLILVCSLGGDGAIRSDLSSGSVRMERWSPSYCVFALDAYFKHTDSVITLRLFRQHFNIGRHRRVPDPHTITNWVNKFRATVSVADKKPGGSVKSVRAQENIDHLYRLREDRVCRILAEVLLRAAGKFNLQEFLTAWQQSVPEGRNSGFNLPGESLNDGASLRLGT</sequence>
<dbReference type="InterPro" id="IPR019128">
    <property type="entry name" value="Dcc1"/>
</dbReference>
<evidence type="ECO:0000256" key="4">
    <source>
        <dbReference type="SAM" id="MobiDB-lite"/>
    </source>
</evidence>
<gene>
    <name evidence="6" type="ORF">PR048_028653</name>
</gene>
<evidence type="ECO:0000259" key="5">
    <source>
        <dbReference type="Pfam" id="PF16087"/>
    </source>
</evidence>
<comment type="caution">
    <text evidence="6">The sequence shown here is derived from an EMBL/GenBank/DDBJ whole genome shotgun (WGS) entry which is preliminary data.</text>
</comment>
<dbReference type="PANTHER" id="PTHR13395">
    <property type="entry name" value="SISTER CHROMATID COHESION PROTEIN DCC1-RELATED"/>
    <property type="match status" value="1"/>
</dbReference>
<evidence type="ECO:0000256" key="3">
    <source>
        <dbReference type="ARBA" id="ARBA00022705"/>
    </source>
</evidence>
<dbReference type="InterPro" id="IPR032135">
    <property type="entry name" value="DUF4817"/>
</dbReference>
<organism evidence="6 7">
    <name type="scientific">Dryococelus australis</name>
    <dbReference type="NCBI Taxonomy" id="614101"/>
    <lineage>
        <taxon>Eukaryota</taxon>
        <taxon>Metazoa</taxon>
        <taxon>Ecdysozoa</taxon>
        <taxon>Arthropoda</taxon>
        <taxon>Hexapoda</taxon>
        <taxon>Insecta</taxon>
        <taxon>Pterygota</taxon>
        <taxon>Neoptera</taxon>
        <taxon>Polyneoptera</taxon>
        <taxon>Phasmatodea</taxon>
        <taxon>Verophasmatodea</taxon>
        <taxon>Anareolatae</taxon>
        <taxon>Phasmatidae</taxon>
        <taxon>Eurycanthinae</taxon>
        <taxon>Dryococelus</taxon>
    </lineage>
</organism>
<feature type="region of interest" description="Disordered" evidence="4">
    <location>
        <begin position="186"/>
        <end position="212"/>
    </location>
</feature>